<keyword evidence="3" id="KW-1003">Cell membrane</keyword>
<feature type="transmembrane region" description="Helical" evidence="7">
    <location>
        <begin position="70"/>
        <end position="90"/>
    </location>
</feature>
<evidence type="ECO:0000259" key="8">
    <source>
        <dbReference type="Pfam" id="PF04239"/>
    </source>
</evidence>
<feature type="transmembrane region" description="Helical" evidence="7">
    <location>
        <begin position="15"/>
        <end position="33"/>
    </location>
</feature>
<dbReference type="Proteomes" id="UP001597100">
    <property type="component" value="Unassembled WGS sequence"/>
</dbReference>
<dbReference type="Pfam" id="PF04239">
    <property type="entry name" value="DUF421"/>
    <property type="match status" value="1"/>
</dbReference>
<name>A0ABW3IG18_9FLAO</name>
<dbReference type="InterPro" id="IPR007353">
    <property type="entry name" value="DUF421"/>
</dbReference>
<evidence type="ECO:0000256" key="4">
    <source>
        <dbReference type="ARBA" id="ARBA00022692"/>
    </source>
</evidence>
<protein>
    <submittedName>
        <fullName evidence="10">DUF421 domain-containing protein</fullName>
    </submittedName>
</protein>
<feature type="domain" description="YetF-like N-terminal transmembrane" evidence="9">
    <location>
        <begin position="24"/>
        <end position="88"/>
    </location>
</feature>
<evidence type="ECO:0000256" key="6">
    <source>
        <dbReference type="ARBA" id="ARBA00023136"/>
    </source>
</evidence>
<feature type="domain" description="YetF C-terminal" evidence="8">
    <location>
        <begin position="93"/>
        <end position="166"/>
    </location>
</feature>
<evidence type="ECO:0000259" key="9">
    <source>
        <dbReference type="Pfam" id="PF20730"/>
    </source>
</evidence>
<dbReference type="RefSeq" id="WP_380739051.1">
    <property type="nucleotide sequence ID" value="NZ_JBHTJP010000035.1"/>
</dbReference>
<evidence type="ECO:0000256" key="1">
    <source>
        <dbReference type="ARBA" id="ARBA00004651"/>
    </source>
</evidence>
<feature type="transmembrane region" description="Helical" evidence="7">
    <location>
        <begin position="45"/>
        <end position="64"/>
    </location>
</feature>
<comment type="similarity">
    <text evidence="2">Belongs to the UPF0702 family.</text>
</comment>
<keyword evidence="5 7" id="KW-1133">Transmembrane helix</keyword>
<dbReference type="InterPro" id="IPR023090">
    <property type="entry name" value="UPF0702_alpha/beta_dom_sf"/>
</dbReference>
<evidence type="ECO:0000256" key="3">
    <source>
        <dbReference type="ARBA" id="ARBA00022475"/>
    </source>
</evidence>
<dbReference type="Gene3D" id="3.30.240.20">
    <property type="entry name" value="bsu07140 like domains"/>
    <property type="match status" value="1"/>
</dbReference>
<gene>
    <name evidence="10" type="ORF">ACFQ1G_09715</name>
</gene>
<evidence type="ECO:0000256" key="7">
    <source>
        <dbReference type="SAM" id="Phobius"/>
    </source>
</evidence>
<comment type="caution">
    <text evidence="10">The sequence shown here is derived from an EMBL/GenBank/DDBJ whole genome shotgun (WGS) entry which is preliminary data.</text>
</comment>
<evidence type="ECO:0000256" key="2">
    <source>
        <dbReference type="ARBA" id="ARBA00006448"/>
    </source>
</evidence>
<dbReference type="PANTHER" id="PTHR34582">
    <property type="entry name" value="UPF0702 TRANSMEMBRANE PROTEIN YCAP"/>
    <property type="match status" value="1"/>
</dbReference>
<keyword evidence="6 7" id="KW-0472">Membrane</keyword>
<keyword evidence="4 7" id="KW-0812">Transmembrane</keyword>
<organism evidence="10 11">
    <name type="scientific">Salinimicrobium gaetbulicola</name>
    <dbReference type="NCBI Taxonomy" id="999702"/>
    <lineage>
        <taxon>Bacteria</taxon>
        <taxon>Pseudomonadati</taxon>
        <taxon>Bacteroidota</taxon>
        <taxon>Flavobacteriia</taxon>
        <taxon>Flavobacteriales</taxon>
        <taxon>Flavobacteriaceae</taxon>
        <taxon>Salinimicrobium</taxon>
    </lineage>
</organism>
<keyword evidence="11" id="KW-1185">Reference proteome</keyword>
<reference evidence="11" key="1">
    <citation type="journal article" date="2019" name="Int. J. Syst. Evol. Microbiol.">
        <title>The Global Catalogue of Microorganisms (GCM) 10K type strain sequencing project: providing services to taxonomists for standard genome sequencing and annotation.</title>
        <authorList>
            <consortium name="The Broad Institute Genomics Platform"/>
            <consortium name="The Broad Institute Genome Sequencing Center for Infectious Disease"/>
            <person name="Wu L."/>
            <person name="Ma J."/>
        </authorList>
    </citation>
    <scope>NUCLEOTIDE SEQUENCE [LARGE SCALE GENOMIC DNA]</scope>
    <source>
        <strain evidence="11">CCUG 60898</strain>
    </source>
</reference>
<comment type="subcellular location">
    <subcellularLocation>
        <location evidence="1">Cell membrane</location>
        <topology evidence="1">Multi-pass membrane protein</topology>
    </subcellularLocation>
</comment>
<evidence type="ECO:0000313" key="11">
    <source>
        <dbReference type="Proteomes" id="UP001597100"/>
    </source>
</evidence>
<proteinExistence type="inferred from homology"/>
<dbReference type="PANTHER" id="PTHR34582:SF6">
    <property type="entry name" value="UPF0702 TRANSMEMBRANE PROTEIN YCAP"/>
    <property type="match status" value="1"/>
</dbReference>
<dbReference type="EMBL" id="JBHTJP010000035">
    <property type="protein sequence ID" value="MFD0977069.1"/>
    <property type="molecule type" value="Genomic_DNA"/>
</dbReference>
<dbReference type="Pfam" id="PF20730">
    <property type="entry name" value="YetF_N"/>
    <property type="match status" value="1"/>
</dbReference>
<sequence>MEDQTIFFWAGWEPILRVIVVGIAAYLSIVFILRVSGKRTLAKISAFDMIIMVAIGSVFGRVLTAKSLSLSEAITAFMLLAVLQYLFATLERKSKFFKRLISTTPILLFYNDEFLERNLRKERLDKSKVVEAARKEGFGRMEDVAAVILEIDASFSVIGKTDRQGETTFEEVLDRSEM</sequence>
<evidence type="ECO:0000313" key="10">
    <source>
        <dbReference type="EMBL" id="MFD0977069.1"/>
    </source>
</evidence>
<dbReference type="InterPro" id="IPR048454">
    <property type="entry name" value="YetF_N"/>
</dbReference>
<accession>A0ABW3IG18</accession>
<evidence type="ECO:0000256" key="5">
    <source>
        <dbReference type="ARBA" id="ARBA00022989"/>
    </source>
</evidence>